<organism evidence="2 3">
    <name type="scientific">Streptomyces malaysiensis</name>
    <dbReference type="NCBI Taxonomy" id="92644"/>
    <lineage>
        <taxon>Bacteria</taxon>
        <taxon>Bacillati</taxon>
        <taxon>Actinomycetota</taxon>
        <taxon>Actinomycetes</taxon>
        <taxon>Kitasatosporales</taxon>
        <taxon>Streptomycetaceae</taxon>
        <taxon>Streptomyces</taxon>
        <taxon>Streptomyces violaceusniger group</taxon>
    </lineage>
</organism>
<protein>
    <recommendedName>
        <fullName evidence="1">Spore protein YkvP/CgeB glycosyl transferase-like domain-containing protein</fullName>
    </recommendedName>
</protein>
<proteinExistence type="predicted"/>
<dbReference type="InterPro" id="IPR055259">
    <property type="entry name" value="YkvP/CgeB_Glyco_trans-like"/>
</dbReference>
<evidence type="ECO:0000259" key="1">
    <source>
        <dbReference type="Pfam" id="PF13524"/>
    </source>
</evidence>
<gene>
    <name evidence="2" type="ORF">SMALB_3485</name>
</gene>
<dbReference type="RefSeq" id="WP_167501576.1">
    <property type="nucleotide sequence ID" value="NZ_JAALLH010000001.1"/>
</dbReference>
<comment type="caution">
    <text evidence="2">The sequence shown here is derived from an EMBL/GenBank/DDBJ whole genome shotgun (WGS) entry which is preliminary data.</text>
</comment>
<accession>A0A7X5X2L5</accession>
<evidence type="ECO:0000313" key="2">
    <source>
        <dbReference type="EMBL" id="NIY65489.1"/>
    </source>
</evidence>
<evidence type="ECO:0000313" key="3">
    <source>
        <dbReference type="Proteomes" id="UP000536624"/>
    </source>
</evidence>
<feature type="domain" description="Spore protein YkvP/CgeB glycosyl transferase-like" evidence="1">
    <location>
        <begin position="189"/>
        <end position="347"/>
    </location>
</feature>
<dbReference type="AlphaFoldDB" id="A0A7X5X2L5"/>
<dbReference type="Proteomes" id="UP000536624">
    <property type="component" value="Unassembled WGS sequence"/>
</dbReference>
<name>A0A7X5X2L5_STRMQ</name>
<dbReference type="Pfam" id="PF13524">
    <property type="entry name" value="Glyco_trans_1_2"/>
    <property type="match status" value="1"/>
</dbReference>
<sequence>MITPRILFAGVFHWNAGSSHMIAEYARVASAAGCEVGVSSQLSRLDGTVNGHLPLVDDLIWATHLVLVFESRQFLSTQQRELCEAVPRQRRIVVDPDGHWGPYVAAGVDDNAGADTVESWHKLYADLSDLVLQPRLNERLPDGAEFFSYFGMPAIHRLASDLPPPQALPYELQYVGANWWRWNEMTSLIRAAAAARPPIRRIRVCGRWWTGDPHPDHLTATANVSGWMQDHRVEVAPPVPFGHVVSTMSQAAITPVLARPLLARMELLTPRMFETLASGSIPALWPDLGYLSALYGDDVELFVLDDDPAESLARMVREPIRYRERLATIQRRVHERFNYRAILAELIRFTR</sequence>
<reference evidence="2 3" key="1">
    <citation type="submission" date="2020-02" db="EMBL/GenBank/DDBJ databases">
        <title>Streptomyces malaysiensis DSM14702 (JHCC583434, PFL_A843) Genome sequencing and assembly.</title>
        <authorList>
            <person name="Samborskyy M."/>
        </authorList>
    </citation>
    <scope>NUCLEOTIDE SEQUENCE [LARGE SCALE GENOMIC DNA]</scope>
    <source>
        <strain evidence="2 3">DSM 14702</strain>
    </source>
</reference>
<dbReference type="EMBL" id="JAALLH010000001">
    <property type="protein sequence ID" value="NIY65489.1"/>
    <property type="molecule type" value="Genomic_DNA"/>
</dbReference>